<evidence type="ECO:0000256" key="2">
    <source>
        <dbReference type="ARBA" id="ARBA00022714"/>
    </source>
</evidence>
<dbReference type="Gene3D" id="3.40.30.10">
    <property type="entry name" value="Glutaredoxin"/>
    <property type="match status" value="1"/>
</dbReference>
<dbReference type="AlphaFoldDB" id="A0A1J5SBJ6"/>
<dbReference type="InterPro" id="IPR041921">
    <property type="entry name" value="NuoE_N"/>
</dbReference>
<dbReference type="CDD" id="cd03081">
    <property type="entry name" value="TRX_Fd_NuoE_FDH_gamma"/>
    <property type="match status" value="1"/>
</dbReference>
<keyword evidence="3" id="KW-0479">Metal-binding</keyword>
<accession>A0A1J5SBJ6</accession>
<dbReference type="GO" id="GO:0051537">
    <property type="term" value="F:2 iron, 2 sulfur cluster binding"/>
    <property type="evidence" value="ECO:0007669"/>
    <property type="project" value="UniProtKB-KW"/>
</dbReference>
<evidence type="ECO:0000256" key="4">
    <source>
        <dbReference type="ARBA" id="ARBA00023004"/>
    </source>
</evidence>
<keyword evidence="7" id="KW-0560">Oxidoreductase</keyword>
<dbReference type="PIRSF" id="PIRSF000216">
    <property type="entry name" value="NADH_DH_24kDa"/>
    <property type="match status" value="1"/>
</dbReference>
<dbReference type="InterPro" id="IPR028431">
    <property type="entry name" value="NADP_DH_HndA-like"/>
</dbReference>
<dbReference type="PANTHER" id="PTHR43342">
    <property type="entry name" value="NADH-QUINONE OXIDOREDUCTASE, E SUBUNIT"/>
    <property type="match status" value="1"/>
</dbReference>
<dbReference type="EC" id="1.6.5.11" evidence="7"/>
<dbReference type="SUPFAM" id="SSF52833">
    <property type="entry name" value="Thioredoxin-like"/>
    <property type="match status" value="1"/>
</dbReference>
<keyword evidence="5" id="KW-0411">Iron-sulfur</keyword>
<dbReference type="GO" id="GO:0046872">
    <property type="term" value="F:metal ion binding"/>
    <property type="evidence" value="ECO:0007669"/>
    <property type="project" value="UniProtKB-KW"/>
</dbReference>
<keyword evidence="2" id="KW-0001">2Fe-2S</keyword>
<evidence type="ECO:0000313" key="7">
    <source>
        <dbReference type="EMBL" id="OIR01416.1"/>
    </source>
</evidence>
<organism evidence="7">
    <name type="scientific">mine drainage metagenome</name>
    <dbReference type="NCBI Taxonomy" id="410659"/>
    <lineage>
        <taxon>unclassified sequences</taxon>
        <taxon>metagenomes</taxon>
        <taxon>ecological metagenomes</taxon>
    </lineage>
</organism>
<proteinExistence type="inferred from homology"/>
<dbReference type="GO" id="GO:0016491">
    <property type="term" value="F:oxidoreductase activity"/>
    <property type="evidence" value="ECO:0007669"/>
    <property type="project" value="UniProtKB-KW"/>
</dbReference>
<evidence type="ECO:0000256" key="1">
    <source>
        <dbReference type="ARBA" id="ARBA00010643"/>
    </source>
</evidence>
<evidence type="ECO:0000256" key="3">
    <source>
        <dbReference type="ARBA" id="ARBA00022723"/>
    </source>
</evidence>
<comment type="similarity">
    <text evidence="1">Belongs to the complex I 24 kDa subunit family.</text>
</comment>
<dbReference type="InterPro" id="IPR002023">
    <property type="entry name" value="NuoE-like"/>
</dbReference>
<evidence type="ECO:0000256" key="6">
    <source>
        <dbReference type="ARBA" id="ARBA00034078"/>
    </source>
</evidence>
<dbReference type="PANTHER" id="PTHR43342:SF2">
    <property type="entry name" value="POTENTIAL NAD-REDUCING HYDROGENASE SUBUNIT"/>
    <property type="match status" value="1"/>
</dbReference>
<sequence>MITKLNAIFGKHQHQAGSLLPILHDVQHELGYVPDEAVPLIAKELNLSRAEVHGVITYYHHFRRTPPPRHVVHVCCAEACQANGSEALAEHAAARLQHGDISMEPVYCLGLCSIGPAVQIDETTLHARVTPEKFDSLIAALGERS</sequence>
<comment type="cofactor">
    <cofactor evidence="6">
        <name>[2Fe-2S] cluster</name>
        <dbReference type="ChEBI" id="CHEBI:190135"/>
    </cofactor>
</comment>
<name>A0A1J5SBJ6_9ZZZZ</name>
<gene>
    <name evidence="7" type="primary">nuoE_4</name>
    <name evidence="7" type="ORF">GALL_165060</name>
</gene>
<reference evidence="7" key="1">
    <citation type="submission" date="2016-10" db="EMBL/GenBank/DDBJ databases">
        <title>Sequence of Gallionella enrichment culture.</title>
        <authorList>
            <person name="Poehlein A."/>
            <person name="Muehling M."/>
            <person name="Daniel R."/>
        </authorList>
    </citation>
    <scope>NUCLEOTIDE SEQUENCE</scope>
</reference>
<dbReference type="InterPro" id="IPR036249">
    <property type="entry name" value="Thioredoxin-like_sf"/>
</dbReference>
<dbReference type="Gene3D" id="1.10.10.1590">
    <property type="entry name" value="NADH-quinone oxidoreductase subunit E"/>
    <property type="match status" value="1"/>
</dbReference>
<evidence type="ECO:0000256" key="5">
    <source>
        <dbReference type="ARBA" id="ARBA00023014"/>
    </source>
</evidence>
<keyword evidence="4" id="KW-0408">Iron</keyword>
<comment type="caution">
    <text evidence="7">The sequence shown here is derived from an EMBL/GenBank/DDBJ whole genome shotgun (WGS) entry which is preliminary data.</text>
</comment>
<dbReference type="EMBL" id="MLJW01000084">
    <property type="protein sequence ID" value="OIR01416.1"/>
    <property type="molecule type" value="Genomic_DNA"/>
</dbReference>
<dbReference type="Pfam" id="PF01257">
    <property type="entry name" value="2Fe-2S_thioredx"/>
    <property type="match status" value="1"/>
</dbReference>
<protein>
    <submittedName>
        <fullName evidence="7">NADH-quinone oxidoreductase subunit E</fullName>
        <ecNumber evidence="7">1.6.5.11</ecNumber>
    </submittedName>
</protein>